<protein>
    <submittedName>
        <fullName evidence="1">Uncharacterized protein</fullName>
    </submittedName>
</protein>
<proteinExistence type="predicted"/>
<keyword evidence="2" id="KW-1185">Reference proteome</keyword>
<gene>
    <name evidence="1" type="ORF">FHS94_000958</name>
</gene>
<organism evidence="1 2">
    <name type="scientific">Sphingomonas aerophila</name>
    <dbReference type="NCBI Taxonomy" id="1344948"/>
    <lineage>
        <taxon>Bacteria</taxon>
        <taxon>Pseudomonadati</taxon>
        <taxon>Pseudomonadota</taxon>
        <taxon>Alphaproteobacteria</taxon>
        <taxon>Sphingomonadales</taxon>
        <taxon>Sphingomonadaceae</taxon>
        <taxon>Sphingomonas</taxon>
    </lineage>
</organism>
<sequence length="30" mass="3596">MIRFPVHNWLFWYLTVSSKVNLITDTILTS</sequence>
<evidence type="ECO:0000313" key="2">
    <source>
        <dbReference type="Proteomes" id="UP000546200"/>
    </source>
</evidence>
<dbReference type="AlphaFoldDB" id="A0A7W9BBG0"/>
<reference evidence="1 2" key="1">
    <citation type="submission" date="2020-08" db="EMBL/GenBank/DDBJ databases">
        <title>Genomic Encyclopedia of Type Strains, Phase IV (KMG-IV): sequencing the most valuable type-strain genomes for metagenomic binning, comparative biology and taxonomic classification.</title>
        <authorList>
            <person name="Goeker M."/>
        </authorList>
    </citation>
    <scope>NUCLEOTIDE SEQUENCE [LARGE SCALE GENOMIC DNA]</scope>
    <source>
        <strain evidence="1 2">DSM 100044</strain>
    </source>
</reference>
<dbReference type="EMBL" id="JACIJK010000002">
    <property type="protein sequence ID" value="MBB5714135.1"/>
    <property type="molecule type" value="Genomic_DNA"/>
</dbReference>
<accession>A0A7W9BBG0</accession>
<comment type="caution">
    <text evidence="1">The sequence shown here is derived from an EMBL/GenBank/DDBJ whole genome shotgun (WGS) entry which is preliminary data.</text>
</comment>
<dbReference type="Proteomes" id="UP000546200">
    <property type="component" value="Unassembled WGS sequence"/>
</dbReference>
<evidence type="ECO:0000313" key="1">
    <source>
        <dbReference type="EMBL" id="MBB5714135.1"/>
    </source>
</evidence>
<name>A0A7W9BBG0_9SPHN</name>